<gene>
    <name evidence="1" type="ORF">R70211_06789</name>
</gene>
<name>A0A9N8R2N0_9BURK</name>
<proteinExistence type="predicted"/>
<reference evidence="1" key="1">
    <citation type="submission" date="2021-02" db="EMBL/GenBank/DDBJ databases">
        <authorList>
            <person name="Vanwijnsberghe S."/>
        </authorList>
    </citation>
    <scope>NUCLEOTIDE SEQUENCE</scope>
    <source>
        <strain evidence="1">R-70211</strain>
    </source>
</reference>
<keyword evidence="2" id="KW-1185">Reference proteome</keyword>
<protein>
    <recommendedName>
        <fullName evidence="3">DNA-binding protein</fullName>
    </recommendedName>
</protein>
<dbReference type="AlphaFoldDB" id="A0A9N8R2N0"/>
<evidence type="ECO:0000313" key="1">
    <source>
        <dbReference type="EMBL" id="CAE6958872.1"/>
    </source>
</evidence>
<dbReference type="EMBL" id="CAJNAS010000029">
    <property type="protein sequence ID" value="CAE6958872.1"/>
    <property type="molecule type" value="Genomic_DNA"/>
</dbReference>
<evidence type="ECO:0008006" key="3">
    <source>
        <dbReference type="Google" id="ProtNLM"/>
    </source>
</evidence>
<organism evidence="1 2">
    <name type="scientific">Paraburkholderia domus</name>
    <dbReference type="NCBI Taxonomy" id="2793075"/>
    <lineage>
        <taxon>Bacteria</taxon>
        <taxon>Pseudomonadati</taxon>
        <taxon>Pseudomonadota</taxon>
        <taxon>Betaproteobacteria</taxon>
        <taxon>Burkholderiales</taxon>
        <taxon>Burkholderiaceae</taxon>
        <taxon>Paraburkholderia</taxon>
    </lineage>
</organism>
<sequence length="200" mass="21681">MDQSLTELAEAVFTDTDAALRFALRFASQQHSSSELAGLRGPSRSGKGLSGMDGAAQAGMVRAELAKLTLTQRALLIGRYALPDIICTCGRPCCCGHRPNPEWSEAISQLARETTLLFAGRLTYFRLRQTLIGNLLLGLRVTDRSLAAEFGVHRQTVAEHGAKLEAAILGTRHQAGDFDRALGRIDLLLHEAGIVRSEIQ</sequence>
<dbReference type="Proteomes" id="UP000675121">
    <property type="component" value="Unassembled WGS sequence"/>
</dbReference>
<evidence type="ECO:0000313" key="2">
    <source>
        <dbReference type="Proteomes" id="UP000675121"/>
    </source>
</evidence>
<accession>A0A9N8R2N0</accession>
<comment type="caution">
    <text evidence="1">The sequence shown here is derived from an EMBL/GenBank/DDBJ whole genome shotgun (WGS) entry which is preliminary data.</text>
</comment>
<dbReference type="RefSeq" id="WP_201138584.1">
    <property type="nucleotide sequence ID" value="NZ_CAJNAS010000029.1"/>
</dbReference>